<evidence type="ECO:0000313" key="7">
    <source>
        <dbReference type="Proteomes" id="UP001154240"/>
    </source>
</evidence>
<keyword evidence="4" id="KW-0574">Periplasm</keyword>
<evidence type="ECO:0000256" key="3">
    <source>
        <dbReference type="ARBA" id="ARBA00022729"/>
    </source>
</evidence>
<feature type="domain" description="TolB N-terminal" evidence="5">
    <location>
        <begin position="43"/>
        <end position="140"/>
    </location>
</feature>
<dbReference type="SUPFAM" id="SSF69304">
    <property type="entry name" value="Tricorn protease N-terminal domain"/>
    <property type="match status" value="1"/>
</dbReference>
<dbReference type="SUPFAM" id="SSF52964">
    <property type="entry name" value="TolB, N-terminal domain"/>
    <property type="match status" value="1"/>
</dbReference>
<dbReference type="PANTHER" id="PTHR36842">
    <property type="entry name" value="PROTEIN TOLB HOMOLOG"/>
    <property type="match status" value="1"/>
</dbReference>
<evidence type="ECO:0000256" key="1">
    <source>
        <dbReference type="ARBA" id="ARBA00004418"/>
    </source>
</evidence>
<dbReference type="Pfam" id="PF07676">
    <property type="entry name" value="PD40"/>
    <property type="match status" value="5"/>
</dbReference>
<dbReference type="InterPro" id="IPR014167">
    <property type="entry name" value="Tol-Pal_TolB"/>
</dbReference>
<organism evidence="6 7">
    <name type="scientific">Thiovibrio frasassiensis</name>
    <dbReference type="NCBI Taxonomy" id="2984131"/>
    <lineage>
        <taxon>Bacteria</taxon>
        <taxon>Pseudomonadati</taxon>
        <taxon>Thermodesulfobacteriota</taxon>
        <taxon>Desulfobulbia</taxon>
        <taxon>Desulfobulbales</taxon>
        <taxon>Thiovibrionaceae</taxon>
        <taxon>Thiovibrio</taxon>
    </lineage>
</organism>
<dbReference type="Proteomes" id="UP001154240">
    <property type="component" value="Unassembled WGS sequence"/>
</dbReference>
<proteinExistence type="inferred from homology"/>
<dbReference type="HAMAP" id="MF_00671">
    <property type="entry name" value="TolB"/>
    <property type="match status" value="1"/>
</dbReference>
<name>A0A9X4MJV2_9BACT</name>
<dbReference type="RefSeq" id="WP_307633812.1">
    <property type="nucleotide sequence ID" value="NZ_JAPHEH010000001.1"/>
</dbReference>
<comment type="similarity">
    <text evidence="2">Belongs to the TolB family.</text>
</comment>
<dbReference type="PANTHER" id="PTHR36842:SF1">
    <property type="entry name" value="PROTEIN TOLB"/>
    <property type="match status" value="1"/>
</dbReference>
<gene>
    <name evidence="6" type="primary">tolB</name>
    <name evidence="6" type="ORF">OLX77_11855</name>
</gene>
<dbReference type="AlphaFoldDB" id="A0A9X4MJV2"/>
<protein>
    <submittedName>
        <fullName evidence="6">Tol-Pal system beta propeller repeat protein TolB</fullName>
    </submittedName>
</protein>
<reference evidence="6" key="1">
    <citation type="journal article" date="2022" name="bioRxiv">
        <title>Thiovibrio frasassiensisgen. nov., sp. nov., an autotrophic, elemental sulfur disproportionating bacterium isolated from sulfidic karst sediment, and proposal of Thiovibrionaceae fam. nov.</title>
        <authorList>
            <person name="Aronson H."/>
            <person name="Thomas C."/>
            <person name="Bhattacharyya M."/>
            <person name="Eckstein S."/>
            <person name="Jensen S."/>
            <person name="Barco R."/>
            <person name="Macalady J."/>
            <person name="Amend J."/>
        </authorList>
    </citation>
    <scope>NUCLEOTIDE SEQUENCE</scope>
    <source>
        <strain evidence="6">RS19-109</strain>
    </source>
</reference>
<keyword evidence="3" id="KW-0732">Signal</keyword>
<keyword evidence="7" id="KW-1185">Reference proteome</keyword>
<dbReference type="GO" id="GO:0017038">
    <property type="term" value="P:protein import"/>
    <property type="evidence" value="ECO:0007669"/>
    <property type="project" value="InterPro"/>
</dbReference>
<dbReference type="EMBL" id="JAPHEH010000001">
    <property type="protein sequence ID" value="MDG4476848.1"/>
    <property type="molecule type" value="Genomic_DNA"/>
</dbReference>
<dbReference type="InterPro" id="IPR007195">
    <property type="entry name" value="TolB_N"/>
</dbReference>
<accession>A0A9X4MJV2</accession>
<evidence type="ECO:0000313" key="6">
    <source>
        <dbReference type="EMBL" id="MDG4476848.1"/>
    </source>
</evidence>
<evidence type="ECO:0000256" key="2">
    <source>
        <dbReference type="ARBA" id="ARBA00009820"/>
    </source>
</evidence>
<dbReference type="NCBIfam" id="TIGR02800">
    <property type="entry name" value="propeller_TolB"/>
    <property type="match status" value="1"/>
</dbReference>
<sequence length="444" mass="49298">MKNNLPPRTTPYSPMLILPRLGMFLLCLGLLLGSARPAEAIVYLDITSANVRKVNIAVPYFVDKNRPGVISDGGKKMADLLSRALAFHGFVEIIDPSAYGGSQTWDWSAVGAEFTILGQYEMTANGLVLEMRLNEIQSGHMILGRRYQIPISKHQDNIKKFCDEVILQLTGERGVSQSQIAFVSTSSGHKEIWLADVLGDDVRQVTQHEYLAVAPKFSPDNKWLAYTSYHRNNPNLYITALNTLKTTRAISYQKGLNMSPAWSPDGSVIAVTLSKSKNPDIYLIDINGKELRRLTNGEGVNVSPSWSPDGKRLAFVSDRSGNPQLYVMDVATKSVQRLTYLGNENSTPSWSPKGDWIAYTGRVNGSTQILMIKPEGGTPIQLTQTAGDHESPSWSPDGRQLVFSRKRNNKQEICTIFKNGMGLRPLFNLRGAQSNPQWSPRLDQ</sequence>
<dbReference type="Gene3D" id="2.120.10.30">
    <property type="entry name" value="TolB, C-terminal domain"/>
    <property type="match status" value="2"/>
</dbReference>
<comment type="caution">
    <text evidence="6">The sequence shown here is derived from an EMBL/GenBank/DDBJ whole genome shotgun (WGS) entry which is preliminary data.</text>
</comment>
<dbReference type="Pfam" id="PF04052">
    <property type="entry name" value="TolB_N"/>
    <property type="match status" value="1"/>
</dbReference>
<evidence type="ECO:0000256" key="4">
    <source>
        <dbReference type="ARBA" id="ARBA00022764"/>
    </source>
</evidence>
<dbReference type="InterPro" id="IPR011659">
    <property type="entry name" value="WD40"/>
</dbReference>
<dbReference type="Gene3D" id="3.40.50.10070">
    <property type="entry name" value="TolB, N-terminal domain"/>
    <property type="match status" value="1"/>
</dbReference>
<dbReference type="GO" id="GO:0042597">
    <property type="term" value="C:periplasmic space"/>
    <property type="evidence" value="ECO:0007669"/>
    <property type="project" value="UniProtKB-SubCell"/>
</dbReference>
<reference evidence="6" key="2">
    <citation type="submission" date="2022-10" db="EMBL/GenBank/DDBJ databases">
        <authorList>
            <person name="Aronson H.S."/>
        </authorList>
    </citation>
    <scope>NUCLEOTIDE SEQUENCE</scope>
    <source>
        <strain evidence="6">RS19-109</strain>
    </source>
</reference>
<dbReference type="InterPro" id="IPR011042">
    <property type="entry name" value="6-blade_b-propeller_TolB-like"/>
</dbReference>
<comment type="subcellular location">
    <subcellularLocation>
        <location evidence="1">Periplasm</location>
    </subcellularLocation>
</comment>
<evidence type="ECO:0000259" key="5">
    <source>
        <dbReference type="Pfam" id="PF04052"/>
    </source>
</evidence>